<dbReference type="GO" id="GO:0030553">
    <property type="term" value="F:cGMP binding"/>
    <property type="evidence" value="ECO:0007669"/>
    <property type="project" value="TreeGrafter"/>
</dbReference>
<reference evidence="6 7" key="1">
    <citation type="submission" date="2018-11" db="EMBL/GenBank/DDBJ databases">
        <authorList>
            <consortium name="Pathogen Informatics"/>
        </authorList>
    </citation>
    <scope>NUCLEOTIDE SEQUENCE [LARGE SCALE GENOMIC DNA]</scope>
</reference>
<dbReference type="OrthoDB" id="421226at2759"/>
<name>A0A3P6ZRE2_HYMDI</name>
<keyword evidence="3" id="KW-1133">Transmembrane helix</keyword>
<keyword evidence="4" id="KW-0472">Membrane</keyword>
<evidence type="ECO:0000256" key="1">
    <source>
        <dbReference type="ARBA" id="ARBA00004141"/>
    </source>
</evidence>
<dbReference type="Proteomes" id="UP000274504">
    <property type="component" value="Unassembled WGS sequence"/>
</dbReference>
<sequence>MEEGLVVTDIKKLRNAYIKKSDCLLDVFSILPTDLLYISQAFTHYASWLRLNRLLKTYKVFEFIARTETRATFPNVFRVTTLTANILILIHFNACIFFEVSSQTGKLMVLYSEF</sequence>
<keyword evidence="2" id="KW-0812">Transmembrane</keyword>
<dbReference type="Pfam" id="PF00520">
    <property type="entry name" value="Ion_trans"/>
    <property type="match status" value="1"/>
</dbReference>
<organism evidence="6 7">
    <name type="scientific">Hymenolepis diminuta</name>
    <name type="common">Rat tapeworm</name>
    <dbReference type="NCBI Taxonomy" id="6216"/>
    <lineage>
        <taxon>Eukaryota</taxon>
        <taxon>Metazoa</taxon>
        <taxon>Spiralia</taxon>
        <taxon>Lophotrochozoa</taxon>
        <taxon>Platyhelminthes</taxon>
        <taxon>Cestoda</taxon>
        <taxon>Eucestoda</taxon>
        <taxon>Cyclophyllidea</taxon>
        <taxon>Hymenolepididae</taxon>
        <taxon>Hymenolepis</taxon>
    </lineage>
</organism>
<dbReference type="InterPro" id="IPR050866">
    <property type="entry name" value="CNG_cation_channel"/>
</dbReference>
<evidence type="ECO:0000256" key="2">
    <source>
        <dbReference type="ARBA" id="ARBA00022692"/>
    </source>
</evidence>
<dbReference type="EMBL" id="UYSG01004883">
    <property type="protein sequence ID" value="VDL58636.1"/>
    <property type="molecule type" value="Genomic_DNA"/>
</dbReference>
<proteinExistence type="predicted"/>
<evidence type="ECO:0000313" key="7">
    <source>
        <dbReference type="Proteomes" id="UP000274504"/>
    </source>
</evidence>
<dbReference type="Gene3D" id="1.10.287.70">
    <property type="match status" value="1"/>
</dbReference>
<comment type="subcellular location">
    <subcellularLocation>
        <location evidence="1">Membrane</location>
        <topology evidence="1">Multi-pass membrane protein</topology>
    </subcellularLocation>
</comment>
<dbReference type="PANTHER" id="PTHR45638">
    <property type="entry name" value="CYCLIC NUCLEOTIDE-GATED CATION CHANNEL SUBUNIT A"/>
    <property type="match status" value="1"/>
</dbReference>
<dbReference type="InterPro" id="IPR005821">
    <property type="entry name" value="Ion_trans_dom"/>
</dbReference>
<protein>
    <recommendedName>
        <fullName evidence="5">Ion transport domain-containing protein</fullName>
    </recommendedName>
</protein>
<feature type="domain" description="Ion transport" evidence="5">
    <location>
        <begin position="14"/>
        <end position="101"/>
    </location>
</feature>
<evidence type="ECO:0000256" key="4">
    <source>
        <dbReference type="ARBA" id="ARBA00023136"/>
    </source>
</evidence>
<evidence type="ECO:0000313" key="6">
    <source>
        <dbReference type="EMBL" id="VDL58636.1"/>
    </source>
</evidence>
<evidence type="ECO:0000259" key="5">
    <source>
        <dbReference type="Pfam" id="PF00520"/>
    </source>
</evidence>
<dbReference type="GO" id="GO:0017071">
    <property type="term" value="C:intracellular cyclic nucleotide activated cation channel complex"/>
    <property type="evidence" value="ECO:0007669"/>
    <property type="project" value="TreeGrafter"/>
</dbReference>
<dbReference type="GO" id="GO:0005886">
    <property type="term" value="C:plasma membrane"/>
    <property type="evidence" value="ECO:0007669"/>
    <property type="project" value="TreeGrafter"/>
</dbReference>
<accession>A0A3P6ZRE2</accession>
<dbReference type="GO" id="GO:0005223">
    <property type="term" value="F:intracellularly cGMP-activated cation channel activity"/>
    <property type="evidence" value="ECO:0007669"/>
    <property type="project" value="TreeGrafter"/>
</dbReference>
<evidence type="ECO:0000256" key="3">
    <source>
        <dbReference type="ARBA" id="ARBA00022989"/>
    </source>
</evidence>
<dbReference type="PANTHER" id="PTHR45638:SF11">
    <property type="entry name" value="CYCLIC NUCLEOTIDE-GATED CATION CHANNEL SUBUNIT A"/>
    <property type="match status" value="1"/>
</dbReference>
<dbReference type="AlphaFoldDB" id="A0A3P6ZRE2"/>
<dbReference type="SUPFAM" id="SSF81324">
    <property type="entry name" value="Voltage-gated potassium channels"/>
    <property type="match status" value="1"/>
</dbReference>
<gene>
    <name evidence="6" type="ORF">HDID_LOCUS6318</name>
</gene>
<dbReference type="GO" id="GO:0005222">
    <property type="term" value="F:intracellularly cAMP-activated cation channel activity"/>
    <property type="evidence" value="ECO:0007669"/>
    <property type="project" value="TreeGrafter"/>
</dbReference>
<dbReference type="GO" id="GO:0044877">
    <property type="term" value="F:protein-containing complex binding"/>
    <property type="evidence" value="ECO:0007669"/>
    <property type="project" value="TreeGrafter"/>
</dbReference>